<dbReference type="SUPFAM" id="SSF55781">
    <property type="entry name" value="GAF domain-like"/>
    <property type="match status" value="1"/>
</dbReference>
<dbReference type="Gene3D" id="3.30.450.40">
    <property type="match status" value="1"/>
</dbReference>
<comment type="similarity">
    <text evidence="1">Belongs to the free Met sulfoxide reductase family.</text>
</comment>
<dbReference type="InterPro" id="IPR000614">
    <property type="entry name" value="FRMsr_CS"/>
</dbReference>
<dbReference type="InterPro" id="IPR051330">
    <property type="entry name" value="Phosphatase_reg/MetRdx"/>
</dbReference>
<dbReference type="EMBL" id="CP013729">
    <property type="protein sequence ID" value="ALV07237.1"/>
    <property type="molecule type" value="Genomic_DNA"/>
</dbReference>
<dbReference type="Pfam" id="PF13185">
    <property type="entry name" value="GAF_2"/>
    <property type="match status" value="1"/>
</dbReference>
<evidence type="ECO:0000313" key="3">
    <source>
        <dbReference type="EMBL" id="ALV07237.1"/>
    </source>
</evidence>
<feature type="domain" description="GAF" evidence="2">
    <location>
        <begin position="42"/>
        <end position="155"/>
    </location>
</feature>
<gene>
    <name evidence="3" type="ORF">RD2015_2772</name>
</gene>
<evidence type="ECO:0000256" key="1">
    <source>
        <dbReference type="ARBA" id="ARBA00038454"/>
    </source>
</evidence>
<dbReference type="GO" id="GO:0005829">
    <property type="term" value="C:cytosol"/>
    <property type="evidence" value="ECO:0007669"/>
    <property type="project" value="TreeGrafter"/>
</dbReference>
<proteinExistence type="inferred from homology"/>
<organism evidence="3 4">
    <name type="scientific">Roseateles depolymerans</name>
    <dbReference type="NCBI Taxonomy" id="76731"/>
    <lineage>
        <taxon>Bacteria</taxon>
        <taxon>Pseudomonadati</taxon>
        <taxon>Pseudomonadota</taxon>
        <taxon>Betaproteobacteria</taxon>
        <taxon>Burkholderiales</taxon>
        <taxon>Sphaerotilaceae</taxon>
        <taxon>Roseateles</taxon>
    </lineage>
</organism>
<evidence type="ECO:0000259" key="2">
    <source>
        <dbReference type="Pfam" id="PF13185"/>
    </source>
</evidence>
<protein>
    <submittedName>
        <fullName evidence="3">Guanylate cyclase</fullName>
    </submittedName>
</protein>
<accession>A0A0U3E242</accession>
<dbReference type="Proteomes" id="UP000060699">
    <property type="component" value="Chromosome"/>
</dbReference>
<dbReference type="FunFam" id="3.30.450.40:FF:000008">
    <property type="entry name" value="GAF domain-containing proteins"/>
    <property type="match status" value="1"/>
</dbReference>
<keyword evidence="4" id="KW-1185">Reference proteome</keyword>
<reference evidence="3 4" key="1">
    <citation type="submission" date="2015-12" db="EMBL/GenBank/DDBJ databases">
        <title>Complete genome of Roseateles depolymerans KCTC 42856.</title>
        <authorList>
            <person name="Kim K.M."/>
        </authorList>
    </citation>
    <scope>NUCLEOTIDE SEQUENCE [LARGE SCALE GENOMIC DNA]</scope>
    <source>
        <strain evidence="3 4">KCTC 42856</strain>
    </source>
</reference>
<dbReference type="KEGG" id="rdp:RD2015_2772"/>
<dbReference type="RefSeq" id="WP_058935389.1">
    <property type="nucleotide sequence ID" value="NZ_CP013729.1"/>
</dbReference>
<dbReference type="STRING" id="76731.RD2015_2772"/>
<dbReference type="PATRIC" id="fig|76731.3.peg.2836"/>
<dbReference type="InterPro" id="IPR029016">
    <property type="entry name" value="GAF-like_dom_sf"/>
</dbReference>
<name>A0A0U3E242_9BURK</name>
<dbReference type="InterPro" id="IPR003018">
    <property type="entry name" value="GAF"/>
</dbReference>
<dbReference type="PANTHER" id="PTHR21021">
    <property type="entry name" value="GAF/PUTATIVE CYTOSKELETAL PROTEIN"/>
    <property type="match status" value="1"/>
</dbReference>
<evidence type="ECO:0000313" key="4">
    <source>
        <dbReference type="Proteomes" id="UP000060699"/>
    </source>
</evidence>
<dbReference type="PROSITE" id="PS01320">
    <property type="entry name" value="UPF0067"/>
    <property type="match status" value="1"/>
</dbReference>
<sequence precursor="true">MSFEHTPLLDMSSPEAKRASYDTLLTQTQAILHGERDRIANLAQFAALVYNSVPQLNWAGFYLVNPSNDRELILGPFQGKVACVRIPFERGVCGAAARTREVQLVEDVHAFPGHIACDAASRSELVVPVVANGRLQAVFDLDSPEPSRFDALDAAGFGAMLTALIDGTDWS</sequence>
<dbReference type="PANTHER" id="PTHR21021:SF15">
    <property type="entry name" value="FREE METHIONINE-R-SULFOXIDE REDUCTASE"/>
    <property type="match status" value="1"/>
</dbReference>
<dbReference type="GO" id="GO:0033745">
    <property type="term" value="F:L-methionine-(R)-S-oxide reductase activity"/>
    <property type="evidence" value="ECO:0007669"/>
    <property type="project" value="TreeGrafter"/>
</dbReference>
<dbReference type="AlphaFoldDB" id="A0A0U3E242"/>